<dbReference type="RefSeq" id="XP_005768853.1">
    <property type="nucleotide sequence ID" value="XM_005768796.2"/>
</dbReference>
<dbReference type="PaxDb" id="2903-EOD16424"/>
<reference evidence="1" key="2">
    <citation type="submission" date="2024-10" db="UniProtKB">
        <authorList>
            <consortium name="EnsemblProtists"/>
        </authorList>
    </citation>
    <scope>IDENTIFICATION</scope>
</reference>
<sequence length="87" mass="8986">ITTEEVPCTSDEDCSDKGQSCCSWDGEQGLHTAGFCGEMCTSSFIPVTDCPEGCEPDPLPVVGGRRSILFASQPVSCPAGCVPTTGP</sequence>
<dbReference type="KEGG" id="ehx:EMIHUDRAFT_374150"/>
<name>A0A0D3IYT9_EMIH1</name>
<evidence type="ECO:0000313" key="2">
    <source>
        <dbReference type="Proteomes" id="UP000013827"/>
    </source>
</evidence>
<reference evidence="2" key="1">
    <citation type="journal article" date="2013" name="Nature">
        <title>Pan genome of the phytoplankton Emiliania underpins its global distribution.</title>
        <authorList>
            <person name="Read B.A."/>
            <person name="Kegel J."/>
            <person name="Klute M.J."/>
            <person name="Kuo A."/>
            <person name="Lefebvre S.C."/>
            <person name="Maumus F."/>
            <person name="Mayer C."/>
            <person name="Miller J."/>
            <person name="Monier A."/>
            <person name="Salamov A."/>
            <person name="Young J."/>
            <person name="Aguilar M."/>
            <person name="Claverie J.M."/>
            <person name="Frickenhaus S."/>
            <person name="Gonzalez K."/>
            <person name="Herman E.K."/>
            <person name="Lin Y.C."/>
            <person name="Napier J."/>
            <person name="Ogata H."/>
            <person name="Sarno A.F."/>
            <person name="Shmutz J."/>
            <person name="Schroeder D."/>
            <person name="de Vargas C."/>
            <person name="Verret F."/>
            <person name="von Dassow P."/>
            <person name="Valentin K."/>
            <person name="Van de Peer Y."/>
            <person name="Wheeler G."/>
            <person name="Dacks J.B."/>
            <person name="Delwiche C.F."/>
            <person name="Dyhrman S.T."/>
            <person name="Glockner G."/>
            <person name="John U."/>
            <person name="Richards T."/>
            <person name="Worden A.Z."/>
            <person name="Zhang X."/>
            <person name="Grigoriev I.V."/>
            <person name="Allen A.E."/>
            <person name="Bidle K."/>
            <person name="Borodovsky M."/>
            <person name="Bowler C."/>
            <person name="Brownlee C."/>
            <person name="Cock J.M."/>
            <person name="Elias M."/>
            <person name="Gladyshev V.N."/>
            <person name="Groth M."/>
            <person name="Guda C."/>
            <person name="Hadaegh A."/>
            <person name="Iglesias-Rodriguez M.D."/>
            <person name="Jenkins J."/>
            <person name="Jones B.M."/>
            <person name="Lawson T."/>
            <person name="Leese F."/>
            <person name="Lindquist E."/>
            <person name="Lobanov A."/>
            <person name="Lomsadze A."/>
            <person name="Malik S.B."/>
            <person name="Marsh M.E."/>
            <person name="Mackinder L."/>
            <person name="Mock T."/>
            <person name="Mueller-Roeber B."/>
            <person name="Pagarete A."/>
            <person name="Parker M."/>
            <person name="Probert I."/>
            <person name="Quesneville H."/>
            <person name="Raines C."/>
            <person name="Rensing S.A."/>
            <person name="Riano-Pachon D.M."/>
            <person name="Richier S."/>
            <person name="Rokitta S."/>
            <person name="Shiraiwa Y."/>
            <person name="Soanes D.M."/>
            <person name="van der Giezen M."/>
            <person name="Wahlund T.M."/>
            <person name="Williams B."/>
            <person name="Wilson W."/>
            <person name="Wolfe G."/>
            <person name="Wurch L.L."/>
        </authorList>
    </citation>
    <scope>NUCLEOTIDE SEQUENCE</scope>
</reference>
<evidence type="ECO:0008006" key="3">
    <source>
        <dbReference type="Google" id="ProtNLM"/>
    </source>
</evidence>
<organism evidence="1 2">
    <name type="scientific">Emiliania huxleyi (strain CCMP1516)</name>
    <dbReference type="NCBI Taxonomy" id="280463"/>
    <lineage>
        <taxon>Eukaryota</taxon>
        <taxon>Haptista</taxon>
        <taxon>Haptophyta</taxon>
        <taxon>Prymnesiophyceae</taxon>
        <taxon>Isochrysidales</taxon>
        <taxon>Noelaerhabdaceae</taxon>
        <taxon>Emiliania</taxon>
    </lineage>
</organism>
<dbReference type="EnsemblProtists" id="EOD16424">
    <property type="protein sequence ID" value="EOD16424"/>
    <property type="gene ID" value="EMIHUDRAFT_374150"/>
</dbReference>
<protein>
    <recommendedName>
        <fullName evidence="3">WAP domain-containing protein</fullName>
    </recommendedName>
</protein>
<evidence type="ECO:0000313" key="1">
    <source>
        <dbReference type="EnsemblProtists" id="EOD16424"/>
    </source>
</evidence>
<dbReference type="HOGENOM" id="CLU_2490181_0_0_1"/>
<proteinExistence type="predicted"/>
<keyword evidence="2" id="KW-1185">Reference proteome</keyword>
<dbReference type="Proteomes" id="UP000013827">
    <property type="component" value="Unassembled WGS sequence"/>
</dbReference>
<dbReference type="AlphaFoldDB" id="A0A0D3IYT9"/>
<accession>A0A0D3IYT9</accession>
<dbReference type="GeneID" id="17262574"/>